<reference evidence="1" key="1">
    <citation type="submission" date="2020-08" db="EMBL/GenBank/DDBJ databases">
        <title>Multicomponent nature underlies the extraordinary mechanical properties of spider dragline silk.</title>
        <authorList>
            <person name="Kono N."/>
            <person name="Nakamura H."/>
            <person name="Mori M."/>
            <person name="Yoshida Y."/>
            <person name="Ohtoshi R."/>
            <person name="Malay A.D."/>
            <person name="Moran D.A.P."/>
            <person name="Tomita M."/>
            <person name="Numata K."/>
            <person name="Arakawa K."/>
        </authorList>
    </citation>
    <scope>NUCLEOTIDE SEQUENCE</scope>
</reference>
<dbReference type="Proteomes" id="UP000887159">
    <property type="component" value="Unassembled WGS sequence"/>
</dbReference>
<dbReference type="InterPro" id="IPR036397">
    <property type="entry name" value="RNaseH_sf"/>
</dbReference>
<comment type="caution">
    <text evidence="1">The sequence shown here is derived from an EMBL/GenBank/DDBJ whole genome shotgun (WGS) entry which is preliminary data.</text>
</comment>
<dbReference type="EMBL" id="BMAU01021290">
    <property type="protein sequence ID" value="GFY09554.1"/>
    <property type="molecule type" value="Genomic_DNA"/>
</dbReference>
<accession>A0A8X6S9V5</accession>
<gene>
    <name evidence="1" type="ORF">TNCV_4322321</name>
</gene>
<name>A0A8X6S9V5_TRICX</name>
<dbReference type="GO" id="GO:0003676">
    <property type="term" value="F:nucleic acid binding"/>
    <property type="evidence" value="ECO:0007669"/>
    <property type="project" value="InterPro"/>
</dbReference>
<evidence type="ECO:0000313" key="1">
    <source>
        <dbReference type="EMBL" id="GFY09554.1"/>
    </source>
</evidence>
<keyword evidence="2" id="KW-1185">Reference proteome</keyword>
<evidence type="ECO:0000313" key="2">
    <source>
        <dbReference type="Proteomes" id="UP000887159"/>
    </source>
</evidence>
<organism evidence="1 2">
    <name type="scientific">Trichonephila clavipes</name>
    <name type="common">Golden silk orbweaver</name>
    <name type="synonym">Nephila clavipes</name>
    <dbReference type="NCBI Taxonomy" id="2585209"/>
    <lineage>
        <taxon>Eukaryota</taxon>
        <taxon>Metazoa</taxon>
        <taxon>Ecdysozoa</taxon>
        <taxon>Arthropoda</taxon>
        <taxon>Chelicerata</taxon>
        <taxon>Arachnida</taxon>
        <taxon>Araneae</taxon>
        <taxon>Araneomorphae</taxon>
        <taxon>Entelegynae</taxon>
        <taxon>Araneoidea</taxon>
        <taxon>Nephilidae</taxon>
        <taxon>Trichonephila</taxon>
    </lineage>
</organism>
<protein>
    <submittedName>
        <fullName evidence="1">Uncharacterized protein</fullName>
    </submittedName>
</protein>
<sequence>MALLIRLGTTLTGDRYVSILSDLHPFMSIGQSDGLQQDNATPQTSRIVTKWLPKALPNLDNSAGHQNPQT</sequence>
<dbReference type="AlphaFoldDB" id="A0A8X6S9V5"/>
<proteinExistence type="predicted"/>
<dbReference type="Gene3D" id="3.30.420.10">
    <property type="entry name" value="Ribonuclease H-like superfamily/Ribonuclease H"/>
    <property type="match status" value="1"/>
</dbReference>